<comment type="caution">
    <text evidence="1">The sequence shown here is derived from an EMBL/GenBank/DDBJ whole genome shotgun (WGS) entry which is preliminary data.</text>
</comment>
<gene>
    <name evidence="1" type="ORF">CARN2_1621</name>
</gene>
<sequence>MITTDQNENDLDDLTVIDPKEAKEAYEKHKKLVEEVAGAIVDAPRQRGKFHTVTAAGDPWWVACEVAKHFGPVVESRQPDGDSYRFGYTFSWEPGFAIQVLPARGEDWLFCFGW</sequence>
<evidence type="ECO:0000313" key="1">
    <source>
        <dbReference type="EMBL" id="CBH97011.1"/>
    </source>
</evidence>
<dbReference type="EMBL" id="CABM01000040">
    <property type="protein sequence ID" value="CBH97011.1"/>
    <property type="molecule type" value="Genomic_DNA"/>
</dbReference>
<accession>E6PQ07</accession>
<proteinExistence type="predicted"/>
<reference evidence="1" key="1">
    <citation type="submission" date="2009-10" db="EMBL/GenBank/DDBJ databases">
        <title>Diversity of trophic interactions inside an arsenic-rich microbial ecosystem.</title>
        <authorList>
            <person name="Bertin P.N."/>
            <person name="Heinrich-Salmeron A."/>
            <person name="Pelletier E."/>
            <person name="Goulhen-Chollet F."/>
            <person name="Arsene-Ploetze F."/>
            <person name="Gallien S."/>
            <person name="Calteau A."/>
            <person name="Vallenet D."/>
            <person name="Casiot C."/>
            <person name="Chane-Woon-Ming B."/>
            <person name="Giloteaux L."/>
            <person name="Barakat M."/>
            <person name="Bonnefoy V."/>
            <person name="Bruneel O."/>
            <person name="Chandler M."/>
            <person name="Cleiss J."/>
            <person name="Duran R."/>
            <person name="Elbaz-Poulichet F."/>
            <person name="Fonknechten N."/>
            <person name="Lauga B."/>
            <person name="Mornico D."/>
            <person name="Ortet P."/>
            <person name="Schaeffer C."/>
            <person name="Siguier P."/>
            <person name="Alexander Thil Smith A."/>
            <person name="Van Dorsselaer A."/>
            <person name="Weissenbach J."/>
            <person name="Medigue C."/>
            <person name="Le Paslier D."/>
        </authorList>
    </citation>
    <scope>NUCLEOTIDE SEQUENCE</scope>
</reference>
<organism evidence="1">
    <name type="scientific">mine drainage metagenome</name>
    <dbReference type="NCBI Taxonomy" id="410659"/>
    <lineage>
        <taxon>unclassified sequences</taxon>
        <taxon>metagenomes</taxon>
        <taxon>ecological metagenomes</taxon>
    </lineage>
</organism>
<protein>
    <submittedName>
        <fullName evidence="1">Uncharacterized protein</fullName>
    </submittedName>
</protein>
<dbReference type="AlphaFoldDB" id="E6PQ07"/>
<name>E6PQ07_9ZZZZ</name>